<evidence type="ECO:0000256" key="1">
    <source>
        <dbReference type="SAM" id="MobiDB-lite"/>
    </source>
</evidence>
<evidence type="ECO:0000313" key="3">
    <source>
        <dbReference type="RefSeq" id="XP_024943307.1"/>
    </source>
</evidence>
<name>A0AAJ7RMS1_CEPCN</name>
<sequence>MGRSNVFQRMAAKVGREEGRDRSIENKGKTGSWRSSILWQNSVTTGRTFVWQLVRRGTGLTSCLMPSAMLPWSARQLDCSSRYTEFLGTSRKLRKMNPWEILASIAILVSIVSGEEAKWIWGEGAKKKSDTIEKNARYQVYEYPSNGNLNAGVRPQYSGPYGSDSGPILPVNHGTQILVGPEGPTGIVGRPGINNGGIVSGPIKPGFNVDPITVGSVPSWIKQDHRYREYDSCKCSYGFNCPGLKFGSCAKGKQYCCYDSRKLHGLAPAHANYSPHGAYQGLPFKPFNAIPSNYYASRPQNNYENGRPIPNHYNGPYSPDYDPYDHNDSYESYERPHIASHYDRPGYYNHGRPYATRPYDISGYARSNGSEKTNEESKGRSVTSNDEVSSTSTQSGSSASPSA</sequence>
<reference evidence="3" key="1">
    <citation type="submission" date="2025-08" db="UniProtKB">
        <authorList>
            <consortium name="RefSeq"/>
        </authorList>
    </citation>
    <scope>IDENTIFICATION</scope>
</reference>
<feature type="compositionally biased region" description="Low complexity" evidence="1">
    <location>
        <begin position="389"/>
        <end position="403"/>
    </location>
</feature>
<evidence type="ECO:0000313" key="2">
    <source>
        <dbReference type="Proteomes" id="UP000694920"/>
    </source>
</evidence>
<protein>
    <submittedName>
        <fullName evidence="3">Uncharacterized protein LOC107270110 isoform X1</fullName>
    </submittedName>
</protein>
<dbReference type="RefSeq" id="XP_024943307.1">
    <property type="nucleotide sequence ID" value="XM_025087539.1"/>
</dbReference>
<dbReference type="AlphaFoldDB" id="A0AAJ7RMS1"/>
<feature type="region of interest" description="Disordered" evidence="1">
    <location>
        <begin position="358"/>
        <end position="403"/>
    </location>
</feature>
<keyword evidence="2" id="KW-1185">Reference proteome</keyword>
<organism evidence="2 3">
    <name type="scientific">Cephus cinctus</name>
    <name type="common">Wheat stem sawfly</name>
    <dbReference type="NCBI Taxonomy" id="211228"/>
    <lineage>
        <taxon>Eukaryota</taxon>
        <taxon>Metazoa</taxon>
        <taxon>Ecdysozoa</taxon>
        <taxon>Arthropoda</taxon>
        <taxon>Hexapoda</taxon>
        <taxon>Insecta</taxon>
        <taxon>Pterygota</taxon>
        <taxon>Neoptera</taxon>
        <taxon>Endopterygota</taxon>
        <taxon>Hymenoptera</taxon>
        <taxon>Cephoidea</taxon>
        <taxon>Cephidae</taxon>
        <taxon>Cephus</taxon>
    </lineage>
</organism>
<feature type="region of interest" description="Disordered" evidence="1">
    <location>
        <begin position="298"/>
        <end position="331"/>
    </location>
</feature>
<proteinExistence type="predicted"/>
<accession>A0AAJ7RMS1</accession>
<gene>
    <name evidence="3" type="primary">LOC107270110</name>
</gene>
<dbReference type="GeneID" id="107270110"/>
<dbReference type="Proteomes" id="UP000694920">
    <property type="component" value="Unplaced"/>
</dbReference>